<comment type="catalytic activity">
    <reaction evidence="1">
        <text>6-phospho-D-glucono-1,5-lactone + H2O = 6-phospho-D-gluconate + H(+)</text>
        <dbReference type="Rhea" id="RHEA:12556"/>
        <dbReference type="ChEBI" id="CHEBI:15377"/>
        <dbReference type="ChEBI" id="CHEBI:15378"/>
        <dbReference type="ChEBI" id="CHEBI:57955"/>
        <dbReference type="ChEBI" id="CHEBI:58759"/>
        <dbReference type="EC" id="3.1.1.31"/>
    </reaction>
</comment>
<dbReference type="SUPFAM" id="SSF100950">
    <property type="entry name" value="NagB/RpiA/CoA transferase-like"/>
    <property type="match status" value="1"/>
</dbReference>
<dbReference type="GO" id="GO:0005975">
    <property type="term" value="P:carbohydrate metabolic process"/>
    <property type="evidence" value="ECO:0007669"/>
    <property type="project" value="InterPro"/>
</dbReference>
<dbReference type="InterPro" id="IPR006148">
    <property type="entry name" value="Glc/Gal-6P_isomerase"/>
</dbReference>
<protein>
    <recommendedName>
        <fullName evidence="6">6-phosphogluconolactonase</fullName>
        <ecNumber evidence="5">3.1.1.31</ecNumber>
    </recommendedName>
</protein>
<accession>A0A4Z0ZPH6</accession>
<dbReference type="GO" id="GO:0017057">
    <property type="term" value="F:6-phosphogluconolactonase activity"/>
    <property type="evidence" value="ECO:0007669"/>
    <property type="project" value="UniProtKB-EC"/>
</dbReference>
<gene>
    <name evidence="8" type="ORF">EHQ62_15475</name>
</gene>
<name>A0A4Z0ZPH6_9LEPT</name>
<keyword evidence="9" id="KW-1185">Reference proteome</keyword>
<evidence type="ECO:0000256" key="6">
    <source>
        <dbReference type="ARBA" id="ARBA00020337"/>
    </source>
</evidence>
<feature type="domain" description="Glucosamine/galactosamine-6-phosphate isomerase" evidence="7">
    <location>
        <begin position="1"/>
        <end position="151"/>
    </location>
</feature>
<dbReference type="UniPathway" id="UPA00115">
    <property type="reaction ID" value="UER00409"/>
</dbReference>
<evidence type="ECO:0000256" key="4">
    <source>
        <dbReference type="ARBA" id="ARBA00010662"/>
    </source>
</evidence>
<evidence type="ECO:0000256" key="1">
    <source>
        <dbReference type="ARBA" id="ARBA00000832"/>
    </source>
</evidence>
<comment type="caution">
    <text evidence="8">The sequence shown here is derived from an EMBL/GenBank/DDBJ whole genome shotgun (WGS) entry which is preliminary data.</text>
</comment>
<proteinExistence type="inferred from homology"/>
<reference evidence="8" key="1">
    <citation type="journal article" date="2019" name="PLoS Negl. Trop. Dis.">
        <title>Revisiting the worldwide diversity of Leptospira species in the environment.</title>
        <authorList>
            <person name="Vincent A.T."/>
            <person name="Schiettekatte O."/>
            <person name="Bourhy P."/>
            <person name="Veyrier F.J."/>
            <person name="Picardeau M."/>
        </authorList>
    </citation>
    <scope>NUCLEOTIDE SEQUENCE [LARGE SCALE GENOMIC DNA]</scope>
    <source>
        <strain evidence="8">201702451</strain>
    </source>
</reference>
<dbReference type="EMBL" id="RQGH01000032">
    <property type="protein sequence ID" value="TGL60413.1"/>
    <property type="molecule type" value="Genomic_DNA"/>
</dbReference>
<dbReference type="CDD" id="cd01400">
    <property type="entry name" value="6PGL"/>
    <property type="match status" value="1"/>
</dbReference>
<evidence type="ECO:0000256" key="5">
    <source>
        <dbReference type="ARBA" id="ARBA00013198"/>
    </source>
</evidence>
<dbReference type="PANTHER" id="PTHR11054:SF0">
    <property type="entry name" value="6-PHOSPHOGLUCONOLACTONASE"/>
    <property type="match status" value="1"/>
</dbReference>
<dbReference type="EC" id="3.1.1.31" evidence="5"/>
<evidence type="ECO:0000313" key="9">
    <source>
        <dbReference type="Proteomes" id="UP000297567"/>
    </source>
</evidence>
<dbReference type="InterPro" id="IPR037171">
    <property type="entry name" value="NagB/RpiA_transferase-like"/>
</dbReference>
<dbReference type="InterPro" id="IPR039104">
    <property type="entry name" value="6PGL"/>
</dbReference>
<sequence length="162" mass="18102">MHFWLADERCVPIDDTERTEKKIKEAIGEKVISKVIFHSPGFGTPIDMTNKYIQELKKNTTFNLAILGIGEDGHTASLFPGNDIGENIDSDDVFPVYNSPKMPSERISLSLNKINQSEHVIFLVSGESKKEIVRKVLCGDSLPASKVRGRNTTNIMNLKVNK</sequence>
<dbReference type="AlphaFoldDB" id="A0A4Z0ZPH6"/>
<dbReference type="Proteomes" id="UP000297567">
    <property type="component" value="Unassembled WGS sequence"/>
</dbReference>
<comment type="pathway">
    <text evidence="3">Carbohydrate degradation; pentose phosphate pathway; D-ribulose 5-phosphate from D-glucose 6-phosphate (oxidative stage): step 2/3.</text>
</comment>
<dbReference type="PANTHER" id="PTHR11054">
    <property type="entry name" value="6-PHOSPHOGLUCONOLACTONASE"/>
    <property type="match status" value="1"/>
</dbReference>
<comment type="similarity">
    <text evidence="4">Belongs to the glucosamine/galactosamine-6-phosphate isomerase family. 6-phosphogluconolactonase subfamily.</text>
</comment>
<evidence type="ECO:0000313" key="8">
    <source>
        <dbReference type="EMBL" id="TGL60413.1"/>
    </source>
</evidence>
<dbReference type="InterPro" id="IPR005900">
    <property type="entry name" value="6-phosphogluconolactonase_DevB"/>
</dbReference>
<evidence type="ECO:0000256" key="3">
    <source>
        <dbReference type="ARBA" id="ARBA00004961"/>
    </source>
</evidence>
<evidence type="ECO:0000259" key="7">
    <source>
        <dbReference type="Pfam" id="PF01182"/>
    </source>
</evidence>
<comment type="function">
    <text evidence="2">Hydrolysis of 6-phosphogluconolactone to 6-phosphogluconate.</text>
</comment>
<dbReference type="Pfam" id="PF01182">
    <property type="entry name" value="Glucosamine_iso"/>
    <property type="match status" value="1"/>
</dbReference>
<evidence type="ECO:0000256" key="2">
    <source>
        <dbReference type="ARBA" id="ARBA00002681"/>
    </source>
</evidence>
<organism evidence="8 9">
    <name type="scientific">Leptospira jelokensis</name>
    <dbReference type="NCBI Taxonomy" id="2484931"/>
    <lineage>
        <taxon>Bacteria</taxon>
        <taxon>Pseudomonadati</taxon>
        <taxon>Spirochaetota</taxon>
        <taxon>Spirochaetia</taxon>
        <taxon>Leptospirales</taxon>
        <taxon>Leptospiraceae</taxon>
        <taxon>Leptospira</taxon>
    </lineage>
</organism>
<dbReference type="Gene3D" id="3.40.50.1360">
    <property type="match status" value="1"/>
</dbReference>
<dbReference type="GO" id="GO:0006098">
    <property type="term" value="P:pentose-phosphate shunt"/>
    <property type="evidence" value="ECO:0007669"/>
    <property type="project" value="UniProtKB-UniPathway"/>
</dbReference>